<sequence length="39" mass="4976">MSFILKSNLIKHYLLYYFRQFLIMIIKYSKFKYTYTSIR</sequence>
<evidence type="ECO:0000313" key="2">
    <source>
        <dbReference type="Proteomes" id="UP000010077"/>
    </source>
</evidence>
<reference evidence="1 2" key="1">
    <citation type="journal article" date="2012" name="Proc. Natl. Acad. Sci. U.S.A.">
        <title>Genome streamlining and chemical defense in a coral reef symbiosis.</title>
        <authorList>
            <person name="Kwan J.C."/>
            <person name="Donia M.S."/>
            <person name="Han A.W."/>
            <person name="Hirose E."/>
            <person name="Haygood M.G."/>
            <person name="Schmidt E.W."/>
        </authorList>
    </citation>
    <scope>NUCLEOTIDE SEQUENCE [LARGE SCALE GENOMIC DNA]</scope>
    <source>
        <strain evidence="1 2">L2</strain>
    </source>
</reference>
<protein>
    <submittedName>
        <fullName evidence="1">Uncharacterized protein</fullName>
    </submittedName>
</protein>
<gene>
    <name evidence="1" type="ORF">A1OE_1528</name>
</gene>
<evidence type="ECO:0000313" key="1">
    <source>
        <dbReference type="EMBL" id="AFX99696.1"/>
    </source>
</evidence>
<keyword evidence="2" id="KW-1185">Reference proteome</keyword>
<organism evidence="1 2">
    <name type="scientific">Candidatus Endolissoclinum faulkneri L2</name>
    <dbReference type="NCBI Taxonomy" id="1193729"/>
    <lineage>
        <taxon>Bacteria</taxon>
        <taxon>Pseudomonadati</taxon>
        <taxon>Pseudomonadota</taxon>
        <taxon>Alphaproteobacteria</taxon>
        <taxon>Rhodospirillales</taxon>
        <taxon>Rhodospirillaceae</taxon>
        <taxon>Candidatus Endolissoclinum</taxon>
    </lineage>
</organism>
<accession>K7ZDN8</accession>
<dbReference type="EMBL" id="CP003539">
    <property type="protein sequence ID" value="AFX99696.1"/>
    <property type="molecule type" value="Genomic_DNA"/>
</dbReference>
<dbReference type="HOGENOM" id="CLU_3306476_0_0_5"/>
<dbReference type="Proteomes" id="UP000010077">
    <property type="component" value="Chromosome"/>
</dbReference>
<proteinExistence type="predicted"/>
<dbReference type="AlphaFoldDB" id="K7ZDN8"/>
<name>K7ZDN8_9PROT</name>
<dbReference type="KEGG" id="thal:A1OE_1528"/>